<gene>
    <name evidence="1" type="ORF">T4A_10058</name>
</gene>
<protein>
    <submittedName>
        <fullName evidence="1">Uncharacterized protein</fullName>
    </submittedName>
</protein>
<comment type="caution">
    <text evidence="1">The sequence shown here is derived from an EMBL/GenBank/DDBJ whole genome shotgun (WGS) entry which is preliminary data.</text>
</comment>
<dbReference type="EMBL" id="JYDR01000511">
    <property type="protein sequence ID" value="KRY64294.1"/>
    <property type="molecule type" value="Genomic_DNA"/>
</dbReference>
<accession>A0A0V1DSN6</accession>
<evidence type="ECO:0000313" key="1">
    <source>
        <dbReference type="EMBL" id="KRY64294.1"/>
    </source>
</evidence>
<name>A0A0V1DSN6_TRIPS</name>
<proteinExistence type="predicted"/>
<evidence type="ECO:0000313" key="2">
    <source>
        <dbReference type="Proteomes" id="UP000054632"/>
    </source>
</evidence>
<dbReference type="Proteomes" id="UP000054632">
    <property type="component" value="Unassembled WGS sequence"/>
</dbReference>
<sequence>MQGNEMNCHLWQIYALAAIDDFLRNWIKCPIWLFDIPKAEGPRHIARKFRLNLIILDNPYLNMLSGTVRISFLRFGDNS</sequence>
<dbReference type="AlphaFoldDB" id="A0A0V1DSN6"/>
<reference evidence="1 2" key="1">
    <citation type="submission" date="2015-01" db="EMBL/GenBank/DDBJ databases">
        <title>Evolution of Trichinella species and genotypes.</title>
        <authorList>
            <person name="Korhonen P.K."/>
            <person name="Edoardo P."/>
            <person name="Giuseppe L.R."/>
            <person name="Gasser R.B."/>
        </authorList>
    </citation>
    <scope>NUCLEOTIDE SEQUENCE [LARGE SCALE GENOMIC DNA]</scope>
    <source>
        <strain evidence="1">ISS13</strain>
    </source>
</reference>
<organism evidence="1 2">
    <name type="scientific">Trichinella pseudospiralis</name>
    <name type="common">Parasitic roundworm</name>
    <dbReference type="NCBI Taxonomy" id="6337"/>
    <lineage>
        <taxon>Eukaryota</taxon>
        <taxon>Metazoa</taxon>
        <taxon>Ecdysozoa</taxon>
        <taxon>Nematoda</taxon>
        <taxon>Enoplea</taxon>
        <taxon>Dorylaimia</taxon>
        <taxon>Trichinellida</taxon>
        <taxon>Trichinellidae</taxon>
        <taxon>Trichinella</taxon>
    </lineage>
</organism>